<keyword evidence="5 9" id="KW-0812">Transmembrane</keyword>
<dbReference type="InterPro" id="IPR037224">
    <property type="entry name" value="PapC_N_sf"/>
</dbReference>
<dbReference type="EMBL" id="RQYC01000002">
    <property type="protein sequence ID" value="RRD91187.1"/>
    <property type="molecule type" value="Genomic_DNA"/>
</dbReference>
<proteinExistence type="inferred from homology"/>
<dbReference type="RefSeq" id="WP_124793996.1">
    <property type="nucleotide sequence ID" value="NZ_RQYC01000002.1"/>
</dbReference>
<sequence length="827" mass="93289">MRLIRLFFWFVLVGWLLLLPFARAEEVEFDANHLQQIEGAAPVDVSRFRFGNPITAGEYTADIYVNKQKRGEALLRFTETDAAPINGLCLHREWLDLLDLLPEAVKIQPDAQNCVSAVEALPQISLEFDTSAQRLNVSVPQVLTVKRPRGYIAPSQWQNGIPTAFVRYSFHSSNTKNRQNDTRSQRRYLNLRTGANWNGWALRHQGTYTDTGKNGSDYRRYETYVERDVDRFNSRITAGDFTTRSNWNDNIGLRGVMWSSDLRMLPLSQRGFAPTVRGTADSNATVSIRQNGNVIYRTEVAAGPFVIDDLYPSGGLGDLEVEINEEDGRVRRFTVPFSSSASLVRPGQIHFQTALGRYRENENVFKLPVFQGSLQYGINNRLTLNAALDGSKRYIGTRLGTVWHTPAGTLENSLQFSQLRHPESRRRFQSKSVGLNLYKNLPGSGTYFNFGLRHYLSRYHYDIRDAAYAEQNRQWQPDTLNNNLKTQYRLSVNQTLGSKFGHVYINGISNRYYNRSRLHNEYQIGYSNQYKNLQYRLGYSQARGEANRRNNQFYFSLSLPLDTPKTQHNTQLSADYQRTDGRDTTRIALNGSYGKGSYGVAASQQNGLRNYSAHASYPTPWAKLNAHIGRSRQHHYTAYSVSGAWVAHRYGLTASPELSDTFAVIHAKGAGGALINGGNRLDRKGNGIVPHLTPYQVNKVSINPEHLPDTVELSATGMELIPRANTSTLASFTTTHGQLVLFELEAKEAGQPLPPFGTEVTDDKGRIVGHVVQGNRALVRLNDDKGTLQITWAQQHGCRFPYHLQTADSPSKQAIMPNYTVQCQAVR</sequence>
<evidence type="ECO:0000313" key="12">
    <source>
        <dbReference type="EMBL" id="RRD91187.1"/>
    </source>
</evidence>
<dbReference type="GO" id="GO:0015473">
    <property type="term" value="F:fimbrial usher porin activity"/>
    <property type="evidence" value="ECO:0007669"/>
    <property type="project" value="InterPro"/>
</dbReference>
<comment type="subcellular location">
    <subcellularLocation>
        <location evidence="1 9">Cell outer membrane</location>
        <topology evidence="1 9">Multi-pass membrane protein</topology>
    </subcellularLocation>
</comment>
<evidence type="ECO:0000256" key="7">
    <source>
        <dbReference type="ARBA" id="ARBA00023136"/>
    </source>
</evidence>
<keyword evidence="9" id="KW-1029">Fimbrium biogenesis</keyword>
<dbReference type="Pfam" id="PF13953">
    <property type="entry name" value="PapC_C"/>
    <property type="match status" value="1"/>
</dbReference>
<dbReference type="Pfam" id="PF00577">
    <property type="entry name" value="Usher"/>
    <property type="match status" value="1"/>
</dbReference>
<keyword evidence="6" id="KW-0732">Signal</keyword>
<dbReference type="InterPro" id="IPR043142">
    <property type="entry name" value="PapC-like_C_sf"/>
</dbReference>
<dbReference type="Pfam" id="PF13954">
    <property type="entry name" value="PapC_N"/>
    <property type="match status" value="1"/>
</dbReference>
<keyword evidence="4" id="KW-1134">Transmembrane beta strand</keyword>
<evidence type="ECO:0000256" key="2">
    <source>
        <dbReference type="ARBA" id="ARBA00008064"/>
    </source>
</evidence>
<dbReference type="SUPFAM" id="SSF141729">
    <property type="entry name" value="FimD N-terminal domain-like"/>
    <property type="match status" value="1"/>
</dbReference>
<dbReference type="PANTHER" id="PTHR30451:SF5">
    <property type="entry name" value="SLR0019 PROTEIN"/>
    <property type="match status" value="1"/>
</dbReference>
<evidence type="ECO:0000313" key="13">
    <source>
        <dbReference type="Proteomes" id="UP000269923"/>
    </source>
</evidence>
<dbReference type="GO" id="GO:0009279">
    <property type="term" value="C:cell outer membrane"/>
    <property type="evidence" value="ECO:0007669"/>
    <property type="project" value="UniProtKB-SubCell"/>
</dbReference>
<organism evidence="12 13">
    <name type="scientific">Conchiformibius steedae</name>
    <dbReference type="NCBI Taxonomy" id="153493"/>
    <lineage>
        <taxon>Bacteria</taxon>
        <taxon>Pseudomonadati</taxon>
        <taxon>Pseudomonadota</taxon>
        <taxon>Betaproteobacteria</taxon>
        <taxon>Neisseriales</taxon>
        <taxon>Neisseriaceae</taxon>
        <taxon>Conchiformibius</taxon>
    </lineage>
</organism>
<evidence type="ECO:0000259" key="10">
    <source>
        <dbReference type="Pfam" id="PF13953"/>
    </source>
</evidence>
<dbReference type="InterPro" id="IPR025949">
    <property type="entry name" value="PapC-like_C"/>
</dbReference>
<evidence type="ECO:0000256" key="9">
    <source>
        <dbReference type="RuleBase" id="RU003884"/>
    </source>
</evidence>
<protein>
    <submittedName>
        <fullName evidence="12">Fimbrial biogenesis outer membrane usher protein</fullName>
    </submittedName>
</protein>
<gene>
    <name evidence="12" type="ORF">EII21_01995</name>
</gene>
<evidence type="ECO:0000259" key="11">
    <source>
        <dbReference type="Pfam" id="PF13954"/>
    </source>
</evidence>
<keyword evidence="7 9" id="KW-0472">Membrane</keyword>
<dbReference type="InterPro" id="IPR042186">
    <property type="entry name" value="FimD_plug_dom"/>
</dbReference>
<dbReference type="Gene3D" id="2.60.40.2610">
    <property type="entry name" value="Outer membrane usher protein FimD, plug domain"/>
    <property type="match status" value="1"/>
</dbReference>
<dbReference type="PROSITE" id="PS01151">
    <property type="entry name" value="FIMBRIAL_USHER"/>
    <property type="match status" value="1"/>
</dbReference>
<keyword evidence="3 9" id="KW-0813">Transport</keyword>
<evidence type="ECO:0000256" key="1">
    <source>
        <dbReference type="ARBA" id="ARBA00004571"/>
    </source>
</evidence>
<feature type="domain" description="PapC N-terminal" evidence="11">
    <location>
        <begin position="28"/>
        <end position="171"/>
    </location>
</feature>
<dbReference type="InterPro" id="IPR000015">
    <property type="entry name" value="Fimb_usher"/>
</dbReference>
<dbReference type="OrthoDB" id="6554712at2"/>
<dbReference type="Gene3D" id="3.10.20.410">
    <property type="match status" value="1"/>
</dbReference>
<reference evidence="12 13" key="1">
    <citation type="submission" date="2018-11" db="EMBL/GenBank/DDBJ databases">
        <title>Genomes From Bacteria Associated with the Canine Oral Cavity: a Test Case for Automated Genome-Based Taxonomic Assignment.</title>
        <authorList>
            <person name="Coil D.A."/>
            <person name="Jospin G."/>
            <person name="Darling A.E."/>
            <person name="Wallis C."/>
            <person name="Davis I.J."/>
            <person name="Harris S."/>
            <person name="Eisen J.A."/>
            <person name="Holcombe L.J."/>
            <person name="O'Flynn C."/>
        </authorList>
    </citation>
    <scope>NUCLEOTIDE SEQUENCE [LARGE SCALE GENOMIC DNA]</scope>
    <source>
        <strain evidence="12 13">COT-280</strain>
    </source>
</reference>
<comment type="caution">
    <text evidence="12">The sequence shown here is derived from an EMBL/GenBank/DDBJ whole genome shotgun (WGS) entry which is preliminary data.</text>
</comment>
<dbReference type="InterPro" id="IPR018030">
    <property type="entry name" value="Fimbrial_membr_usher_CS"/>
</dbReference>
<dbReference type="PANTHER" id="PTHR30451">
    <property type="entry name" value="OUTER MEMBRANE USHER PROTEIN"/>
    <property type="match status" value="1"/>
</dbReference>
<dbReference type="Gene3D" id="2.60.40.3110">
    <property type="match status" value="1"/>
</dbReference>
<keyword evidence="8 9" id="KW-0998">Cell outer membrane</keyword>
<evidence type="ECO:0000256" key="6">
    <source>
        <dbReference type="ARBA" id="ARBA00022729"/>
    </source>
</evidence>
<evidence type="ECO:0000256" key="4">
    <source>
        <dbReference type="ARBA" id="ARBA00022452"/>
    </source>
</evidence>
<keyword evidence="13" id="KW-1185">Reference proteome</keyword>
<evidence type="ECO:0000256" key="8">
    <source>
        <dbReference type="ARBA" id="ARBA00023237"/>
    </source>
</evidence>
<dbReference type="Proteomes" id="UP000269923">
    <property type="component" value="Unassembled WGS sequence"/>
</dbReference>
<evidence type="ECO:0000256" key="3">
    <source>
        <dbReference type="ARBA" id="ARBA00022448"/>
    </source>
</evidence>
<accession>A0A3P2A6Z3</accession>
<feature type="domain" description="PapC-like C-terminal" evidence="10">
    <location>
        <begin position="749"/>
        <end position="805"/>
    </location>
</feature>
<dbReference type="InterPro" id="IPR025885">
    <property type="entry name" value="PapC_N"/>
</dbReference>
<name>A0A3P2A6Z3_9NEIS</name>
<dbReference type="GO" id="GO:0009297">
    <property type="term" value="P:pilus assembly"/>
    <property type="evidence" value="ECO:0007669"/>
    <property type="project" value="InterPro"/>
</dbReference>
<dbReference type="Gene3D" id="2.60.40.2070">
    <property type="match status" value="1"/>
</dbReference>
<evidence type="ECO:0000256" key="5">
    <source>
        <dbReference type="ARBA" id="ARBA00022692"/>
    </source>
</evidence>
<dbReference type="AlphaFoldDB" id="A0A3P2A6Z3"/>
<comment type="similarity">
    <text evidence="2 9">Belongs to the fimbrial export usher family.</text>
</comment>